<evidence type="ECO:0000313" key="2">
    <source>
        <dbReference type="EMBL" id="UPL51072.1"/>
    </source>
</evidence>
<reference evidence="2 3" key="1">
    <citation type="submission" date="2022-04" db="EMBL/GenBank/DDBJ databases">
        <title>Hymenobacter sp. isolated from the air.</title>
        <authorList>
            <person name="Won M."/>
            <person name="Lee C.-M."/>
            <person name="Woen H.-Y."/>
            <person name="Kwon S.-W."/>
        </authorList>
    </citation>
    <scope>NUCLEOTIDE SEQUENCE [LARGE SCALE GENOMIC DNA]</scope>
    <source>
        <strain evidence="3">5516 S-25</strain>
    </source>
</reference>
<evidence type="ECO:0000256" key="1">
    <source>
        <dbReference type="SAM" id="SignalP"/>
    </source>
</evidence>
<evidence type="ECO:0008006" key="4">
    <source>
        <dbReference type="Google" id="ProtNLM"/>
    </source>
</evidence>
<sequence length="136" mass="15294">MPRFLSFLLLNLTLLTAACQKEDAKPAEAPLEGRWTPDSSFDYNYSATGAFVSKTSITVTPNFYLRITPDSLSYRATVGNYSLGHYKLFRQDKNLTFGRLSCTIMELTDHKLVLHFKALGVPPGGAYTEQEDVYTR</sequence>
<dbReference type="EMBL" id="CP095848">
    <property type="protein sequence ID" value="UPL51072.1"/>
    <property type="molecule type" value="Genomic_DNA"/>
</dbReference>
<proteinExistence type="predicted"/>
<accession>A0ABY4JGM8</accession>
<dbReference type="PROSITE" id="PS51257">
    <property type="entry name" value="PROKAR_LIPOPROTEIN"/>
    <property type="match status" value="1"/>
</dbReference>
<organism evidence="2 3">
    <name type="scientific">Hymenobacter sublimis</name>
    <dbReference type="NCBI Taxonomy" id="2933777"/>
    <lineage>
        <taxon>Bacteria</taxon>
        <taxon>Pseudomonadati</taxon>
        <taxon>Bacteroidota</taxon>
        <taxon>Cytophagia</taxon>
        <taxon>Cytophagales</taxon>
        <taxon>Hymenobacteraceae</taxon>
        <taxon>Hymenobacter</taxon>
    </lineage>
</organism>
<dbReference type="Proteomes" id="UP000829647">
    <property type="component" value="Chromosome"/>
</dbReference>
<dbReference type="RefSeq" id="WP_247976980.1">
    <property type="nucleotide sequence ID" value="NZ_CP095848.1"/>
</dbReference>
<evidence type="ECO:0000313" key="3">
    <source>
        <dbReference type="Proteomes" id="UP000829647"/>
    </source>
</evidence>
<name>A0ABY4JGM8_9BACT</name>
<keyword evidence="1" id="KW-0732">Signal</keyword>
<keyword evidence="3" id="KW-1185">Reference proteome</keyword>
<protein>
    <recommendedName>
        <fullName evidence="4">Lipocalin-like domain-containing protein</fullName>
    </recommendedName>
</protein>
<feature type="chain" id="PRO_5046958000" description="Lipocalin-like domain-containing protein" evidence="1">
    <location>
        <begin position="18"/>
        <end position="136"/>
    </location>
</feature>
<gene>
    <name evidence="2" type="ORF">MWH26_09220</name>
</gene>
<feature type="signal peptide" evidence="1">
    <location>
        <begin position="1"/>
        <end position="17"/>
    </location>
</feature>